<dbReference type="Gene3D" id="3.20.20.70">
    <property type="entry name" value="Aldolase class I"/>
    <property type="match status" value="1"/>
</dbReference>
<evidence type="ECO:0000313" key="1">
    <source>
        <dbReference type="EMBL" id="SQA97815.1"/>
    </source>
</evidence>
<dbReference type="GO" id="GO:0009025">
    <property type="term" value="F:tagatose-bisphosphate aldolase activity"/>
    <property type="evidence" value="ECO:0007669"/>
    <property type="project" value="UniProtKB-EC"/>
</dbReference>
<dbReference type="GO" id="GO:0005975">
    <property type="term" value="P:carbohydrate metabolic process"/>
    <property type="evidence" value="ECO:0007669"/>
    <property type="project" value="InterPro"/>
</dbReference>
<accession>A0A2X2TEL0</accession>
<evidence type="ECO:0000313" key="2">
    <source>
        <dbReference type="Proteomes" id="UP000251197"/>
    </source>
</evidence>
<dbReference type="InterPro" id="IPR013785">
    <property type="entry name" value="Aldolase_TIM"/>
</dbReference>
<dbReference type="Pfam" id="PF01116">
    <property type="entry name" value="F_bP_aldolase"/>
    <property type="match status" value="1"/>
</dbReference>
<gene>
    <name evidence="1" type="primary">kbaY_3</name>
    <name evidence="1" type="ORF">NCTC12120_01661</name>
</gene>
<dbReference type="EC" id="4.1.2.40" evidence="1"/>
<name>A0A2X2TEL0_9ENTR</name>
<reference evidence="1 2" key="1">
    <citation type="submission" date="2018-06" db="EMBL/GenBank/DDBJ databases">
        <authorList>
            <consortium name="Pathogen Informatics"/>
            <person name="Doyle S."/>
        </authorList>
    </citation>
    <scope>NUCLEOTIDE SEQUENCE [LARGE SCALE GENOMIC DNA]</scope>
    <source>
        <strain evidence="1 2">NCTC12120</strain>
    </source>
</reference>
<dbReference type="InterPro" id="IPR000771">
    <property type="entry name" value="FBA_II"/>
</dbReference>
<organism evidence="1 2">
    <name type="scientific">Cedecea neteri</name>
    <dbReference type="NCBI Taxonomy" id="158822"/>
    <lineage>
        <taxon>Bacteria</taxon>
        <taxon>Pseudomonadati</taxon>
        <taxon>Pseudomonadota</taxon>
        <taxon>Gammaproteobacteria</taxon>
        <taxon>Enterobacterales</taxon>
        <taxon>Enterobacteriaceae</taxon>
        <taxon>Cedecea</taxon>
    </lineage>
</organism>
<sequence>MNVATELKIAFAAAVKEWFSANPEGNDPRYYMRVGMDAMKEVVRSKVAVCGSANKLLPESEAAL</sequence>
<dbReference type="Proteomes" id="UP000251197">
    <property type="component" value="Unassembled WGS sequence"/>
</dbReference>
<proteinExistence type="predicted"/>
<dbReference type="AlphaFoldDB" id="A0A2X2TEL0"/>
<protein>
    <submittedName>
        <fullName evidence="1">D-tagatose-1,6-bisphosphate aldolase subunit KbaY</fullName>
        <ecNumber evidence="1">4.1.2.40</ecNumber>
    </submittedName>
</protein>
<dbReference type="SUPFAM" id="SSF51569">
    <property type="entry name" value="Aldolase"/>
    <property type="match status" value="1"/>
</dbReference>
<keyword evidence="1" id="KW-0456">Lyase</keyword>
<dbReference type="GO" id="GO:0008270">
    <property type="term" value="F:zinc ion binding"/>
    <property type="evidence" value="ECO:0007669"/>
    <property type="project" value="InterPro"/>
</dbReference>
<dbReference type="EMBL" id="UAVU01000003">
    <property type="protein sequence ID" value="SQA97815.1"/>
    <property type="molecule type" value="Genomic_DNA"/>
</dbReference>